<evidence type="ECO:0000313" key="2">
    <source>
        <dbReference type="EMBL" id="MDT8901853.1"/>
    </source>
</evidence>
<dbReference type="Pfam" id="PF03819">
    <property type="entry name" value="MazG"/>
    <property type="match status" value="1"/>
</dbReference>
<feature type="domain" description="NTP pyrophosphohydrolase MazG-like" evidence="1">
    <location>
        <begin position="148"/>
        <end position="216"/>
    </location>
</feature>
<sequence>MKPDEEKRNLAIDLLHCEDAIAAATVSKQWRDVVMVIAPHALRRAMDAEVHNRLLLDVAQAAGKHMDRFCGAVFKEKTQRYVDAYCKGCARREMCATLSRCREAGIVLDDKPQINAEAARTMDDYQQLAERTAGNKTEHTRLTNFGMGLAGEAGETIDYLKKVVFHGHQLDKDKLQKELGDCLWYIATLATTAGLSLSDVAAANIEKLRARYPEGFDPARSINRIRDEDC</sequence>
<reference evidence="2 3" key="1">
    <citation type="submission" date="2023-07" db="EMBL/GenBank/DDBJ databases">
        <title>The novel representative of Negativicutes class, Anaeroselena agilis gen. nov. sp. nov.</title>
        <authorList>
            <person name="Prokofeva M.I."/>
            <person name="Elcheninov A.G."/>
            <person name="Klyukina A."/>
            <person name="Kublanov I.V."/>
            <person name="Frolov E.N."/>
            <person name="Podosokorskaya O.A."/>
        </authorList>
    </citation>
    <scope>NUCLEOTIDE SEQUENCE [LARGE SCALE GENOMIC DNA]</scope>
    <source>
        <strain evidence="2 3">4137-cl</strain>
    </source>
</reference>
<dbReference type="InterPro" id="IPR011379">
    <property type="entry name" value="MazG-related_GP37"/>
</dbReference>
<keyword evidence="3" id="KW-1185">Reference proteome</keyword>
<dbReference type="InterPro" id="IPR004518">
    <property type="entry name" value="MazG-like_dom"/>
</dbReference>
<name>A0ABU3NYH6_9FIRM</name>
<protein>
    <submittedName>
        <fullName evidence="2">Nucleoside triphosphate pyrophosphohydrolase family protein</fullName>
    </submittedName>
</protein>
<accession>A0ABU3NYH6</accession>
<dbReference type="Proteomes" id="UP001254848">
    <property type="component" value="Unassembled WGS sequence"/>
</dbReference>
<evidence type="ECO:0000313" key="3">
    <source>
        <dbReference type="Proteomes" id="UP001254848"/>
    </source>
</evidence>
<organism evidence="2 3">
    <name type="scientific">Anaeroselena agilis</name>
    <dbReference type="NCBI Taxonomy" id="3063788"/>
    <lineage>
        <taxon>Bacteria</taxon>
        <taxon>Bacillati</taxon>
        <taxon>Bacillota</taxon>
        <taxon>Negativicutes</taxon>
        <taxon>Acetonemataceae</taxon>
        <taxon>Anaeroselena</taxon>
    </lineage>
</organism>
<evidence type="ECO:0000259" key="1">
    <source>
        <dbReference type="Pfam" id="PF03819"/>
    </source>
</evidence>
<dbReference type="SUPFAM" id="SSF101386">
    <property type="entry name" value="all-alpha NTP pyrophosphatases"/>
    <property type="match status" value="1"/>
</dbReference>
<dbReference type="RefSeq" id="WP_413780356.1">
    <property type="nucleotide sequence ID" value="NZ_JAUOZS010000001.1"/>
</dbReference>
<dbReference type="EMBL" id="JAUOZS010000001">
    <property type="protein sequence ID" value="MDT8901853.1"/>
    <property type="molecule type" value="Genomic_DNA"/>
</dbReference>
<proteinExistence type="predicted"/>
<comment type="caution">
    <text evidence="2">The sequence shown here is derived from an EMBL/GenBank/DDBJ whole genome shotgun (WGS) entry which is preliminary data.</text>
</comment>
<gene>
    <name evidence="2" type="ORF">Q4T40_11400</name>
</gene>
<dbReference type="Gene3D" id="1.10.287.1080">
    <property type="entry name" value="MazG-like"/>
    <property type="match status" value="1"/>
</dbReference>
<dbReference type="CDD" id="cd11541">
    <property type="entry name" value="NTP-PPase_u4"/>
    <property type="match status" value="1"/>
</dbReference>